<feature type="domain" description="Beta-hexosaminidase bacterial type N-terminal" evidence="10">
    <location>
        <begin position="46"/>
        <end position="172"/>
    </location>
</feature>
<keyword evidence="8" id="KW-0732">Signal</keyword>
<dbReference type="EMBL" id="JADIKM010000006">
    <property type="protein sequence ID" value="MFK2906025.1"/>
    <property type="molecule type" value="Genomic_DNA"/>
</dbReference>
<organism evidence="11 12">
    <name type="scientific">Dyella ginsengisoli</name>
    <dbReference type="NCBI Taxonomy" id="363848"/>
    <lineage>
        <taxon>Bacteria</taxon>
        <taxon>Pseudomonadati</taxon>
        <taxon>Pseudomonadota</taxon>
        <taxon>Gammaproteobacteria</taxon>
        <taxon>Lysobacterales</taxon>
        <taxon>Rhodanobacteraceae</taxon>
        <taxon>Dyella</taxon>
    </lineage>
</organism>
<dbReference type="PANTHER" id="PTHR22600">
    <property type="entry name" value="BETA-HEXOSAMINIDASE"/>
    <property type="match status" value="1"/>
</dbReference>
<dbReference type="SUPFAM" id="SSF51445">
    <property type="entry name" value="(Trans)glycosidases"/>
    <property type="match status" value="1"/>
</dbReference>
<sequence length="783" mass="84250">MTRRPLLHRLALLAGIALVLAACAIAPAPRAVPDAPASPAAEAPLSLIPQVARLVRAPGQFPLRDGVPLVAAAGDRGAVAAARWLADAAQRSRALVLPLAPSAPATPSPAVRFVRDASIVGDEAYRLSVAPDGVQIRARTDAGLFYGAVTLWQLLTAVPAGAPLPALTIDDAPRFAWRGLMLDSARHLQTPEEIRALIEQMAEHKLNVLHWHLTDDQGWRIQIKRYPALTRVGAWRVPPDAGRDGEPKRYGGFYTQQQIREIVAYAAARHITVVPEIDLPGHATAAVAAYPRLGVTGKRIAVSPDWGVNTTLYNPSPATVRFMQHVLDEVMALFPSRFIHLGGDEAVKDQWQASPAVQAQRRRLGLASDDALQSWFMDQLGSYLAAHGRRMIGWDEILDGGVPGNAAVMSWRGNKGAVAAAQKGHDVVLSPAPDLYFDQLQSDRADETTGRIPVKSLADIYAFEPVPKQLDAAQASHVLGAQANVWTEHMPSFAHIEHAVFPRLDALAEVTWTPVARRDWPDFLARLPVQLARYRAAGIGYADSAFAPSIDLDAEAALASGRAVITLANQARFGTLRYTLDGSEPGATARRYVAPFEVMLPATIRATAFAPDGIELAAPRTRVIDRRALLTRSGNALLNCPGSAFRLRVQPEADATTLAPVYTVPLFNSCQQWPAAPLDGITALRVTLQRLPNNYALAHEASLVVQHPHATPFGELVAHVDGCDGKVLASWPLPDPAHSPRALHFDSSIAPPAGKHDLCFVITAPTDGPLHAFDRVELGEGGK</sequence>
<evidence type="ECO:0000256" key="1">
    <source>
        <dbReference type="ARBA" id="ARBA00001231"/>
    </source>
</evidence>
<keyword evidence="4" id="KW-0378">Hydrolase</keyword>
<accession>A0ABW8K0K1</accession>
<dbReference type="PROSITE" id="PS51318">
    <property type="entry name" value="TAT"/>
    <property type="match status" value="1"/>
</dbReference>
<dbReference type="Pfam" id="PF13287">
    <property type="entry name" value="Fn3_assoc"/>
    <property type="match status" value="1"/>
</dbReference>
<dbReference type="InterPro" id="IPR026876">
    <property type="entry name" value="Fn3_assoc_repeat"/>
</dbReference>
<comment type="catalytic activity">
    <reaction evidence="1">
        <text>Hydrolysis of terminal non-reducing N-acetyl-D-hexosamine residues in N-acetyl-beta-D-hexosaminides.</text>
        <dbReference type="EC" id="3.2.1.52"/>
    </reaction>
</comment>
<dbReference type="InterPro" id="IPR015883">
    <property type="entry name" value="Glyco_hydro_20_cat"/>
</dbReference>
<feature type="domain" description="Glycoside hydrolase family 20 catalytic" evidence="9">
    <location>
        <begin position="175"/>
        <end position="514"/>
    </location>
</feature>
<dbReference type="CDD" id="cd06563">
    <property type="entry name" value="GH20_chitobiase-like"/>
    <property type="match status" value="1"/>
</dbReference>
<keyword evidence="5" id="KW-0326">Glycosidase</keyword>
<name>A0ABW8K0K1_9GAMM</name>
<dbReference type="Gene3D" id="3.20.20.80">
    <property type="entry name" value="Glycosidases"/>
    <property type="match status" value="1"/>
</dbReference>
<gene>
    <name evidence="11" type="ORF">ISP17_18845</name>
</gene>
<dbReference type="InterPro" id="IPR006311">
    <property type="entry name" value="TAT_signal"/>
</dbReference>
<dbReference type="PROSITE" id="PS51257">
    <property type="entry name" value="PROKAR_LIPOPROTEIN"/>
    <property type="match status" value="1"/>
</dbReference>
<evidence type="ECO:0000256" key="3">
    <source>
        <dbReference type="ARBA" id="ARBA00012663"/>
    </source>
</evidence>
<evidence type="ECO:0000256" key="2">
    <source>
        <dbReference type="ARBA" id="ARBA00006285"/>
    </source>
</evidence>
<evidence type="ECO:0000259" key="9">
    <source>
        <dbReference type="Pfam" id="PF00728"/>
    </source>
</evidence>
<evidence type="ECO:0000256" key="6">
    <source>
        <dbReference type="ARBA" id="ARBA00030512"/>
    </source>
</evidence>
<dbReference type="InterPro" id="IPR025705">
    <property type="entry name" value="Beta_hexosaminidase_sua/sub"/>
</dbReference>
<feature type="chain" id="PRO_5045341474" description="beta-N-acetylhexosaminidase" evidence="8">
    <location>
        <begin position="22"/>
        <end position="783"/>
    </location>
</feature>
<protein>
    <recommendedName>
        <fullName evidence="3">beta-N-acetylhexosaminidase</fullName>
        <ecNumber evidence="3">3.2.1.52</ecNumber>
    </recommendedName>
    <alternativeName>
        <fullName evidence="6">Beta-N-acetylhexosaminidase</fullName>
    </alternativeName>
    <alternativeName>
        <fullName evidence="7">N-acetyl-beta-glucosaminidase</fullName>
    </alternativeName>
</protein>
<dbReference type="Pfam" id="PF00728">
    <property type="entry name" value="Glyco_hydro_20"/>
    <property type="match status" value="1"/>
</dbReference>
<dbReference type="InterPro" id="IPR015882">
    <property type="entry name" value="HEX_bac_N"/>
</dbReference>
<dbReference type="PRINTS" id="PR00738">
    <property type="entry name" value="GLHYDRLASE20"/>
</dbReference>
<feature type="signal peptide" evidence="8">
    <location>
        <begin position="1"/>
        <end position="21"/>
    </location>
</feature>
<evidence type="ECO:0000256" key="4">
    <source>
        <dbReference type="ARBA" id="ARBA00022801"/>
    </source>
</evidence>
<dbReference type="InterPro" id="IPR017853">
    <property type="entry name" value="GH"/>
</dbReference>
<evidence type="ECO:0000256" key="5">
    <source>
        <dbReference type="ARBA" id="ARBA00023295"/>
    </source>
</evidence>
<reference evidence="11 12" key="1">
    <citation type="submission" date="2020-10" db="EMBL/GenBank/DDBJ databases">
        <title>Phylogeny of dyella-like bacteria.</title>
        <authorList>
            <person name="Fu J."/>
        </authorList>
    </citation>
    <scope>NUCLEOTIDE SEQUENCE [LARGE SCALE GENOMIC DNA]</scope>
    <source>
        <strain evidence="11 12">Gsoil3046</strain>
    </source>
</reference>
<evidence type="ECO:0000256" key="7">
    <source>
        <dbReference type="ARBA" id="ARBA00033000"/>
    </source>
</evidence>
<proteinExistence type="inferred from homology"/>
<dbReference type="Pfam" id="PF02838">
    <property type="entry name" value="Glyco_hydro_20b"/>
    <property type="match status" value="1"/>
</dbReference>
<keyword evidence="12" id="KW-1185">Reference proteome</keyword>
<comment type="similarity">
    <text evidence="2">Belongs to the glycosyl hydrolase 20 family.</text>
</comment>
<dbReference type="Proteomes" id="UP001620460">
    <property type="component" value="Unassembled WGS sequence"/>
</dbReference>
<dbReference type="Gene3D" id="3.30.379.10">
    <property type="entry name" value="Chitobiase/beta-hexosaminidase domain 2-like"/>
    <property type="match status" value="1"/>
</dbReference>
<evidence type="ECO:0000313" key="12">
    <source>
        <dbReference type="Proteomes" id="UP001620460"/>
    </source>
</evidence>
<comment type="caution">
    <text evidence="11">The sequence shown here is derived from an EMBL/GenBank/DDBJ whole genome shotgun (WGS) entry which is preliminary data.</text>
</comment>
<dbReference type="InterPro" id="IPR029018">
    <property type="entry name" value="Hex-like_dom2"/>
</dbReference>
<dbReference type="PANTHER" id="PTHR22600:SF57">
    <property type="entry name" value="BETA-N-ACETYLHEXOSAMINIDASE"/>
    <property type="match status" value="1"/>
</dbReference>
<evidence type="ECO:0000313" key="11">
    <source>
        <dbReference type="EMBL" id="MFK2906025.1"/>
    </source>
</evidence>
<evidence type="ECO:0000259" key="10">
    <source>
        <dbReference type="Pfam" id="PF02838"/>
    </source>
</evidence>
<dbReference type="RefSeq" id="WP_404635986.1">
    <property type="nucleotide sequence ID" value="NZ_JADIKM010000006.1"/>
</dbReference>
<dbReference type="EC" id="3.2.1.52" evidence="3"/>
<dbReference type="SUPFAM" id="SSF55545">
    <property type="entry name" value="beta-N-acetylhexosaminidase-like domain"/>
    <property type="match status" value="1"/>
</dbReference>
<evidence type="ECO:0000256" key="8">
    <source>
        <dbReference type="SAM" id="SignalP"/>
    </source>
</evidence>